<feature type="transmembrane region" description="Helical" evidence="1">
    <location>
        <begin position="113"/>
        <end position="131"/>
    </location>
</feature>
<feature type="transmembrane region" description="Helical" evidence="1">
    <location>
        <begin position="151"/>
        <end position="169"/>
    </location>
</feature>
<accession>A0A3A4AH69</accession>
<feature type="transmembrane region" description="Helical" evidence="1">
    <location>
        <begin position="60"/>
        <end position="81"/>
    </location>
</feature>
<name>A0A3A4AH69_9ACTN</name>
<dbReference type="OrthoDB" id="4808449at2"/>
<sequence>MADTRVPAAVTWGLFAAWAVHDLEELVTMAGWSRRARPRLEERLPWVPAHVWDRLDVPQAHVNVAIGGMAVIVAAASAAGARSGGRSGFYRAALAAFGWHAAGHLAQGALVRGYTPGLITAPLVVAPFSLWAHRRLRAAGVTAGPGSVRAAVPLAAGALAAVHGLAALVTRRRTGPTW</sequence>
<evidence type="ECO:0000313" key="3">
    <source>
        <dbReference type="Proteomes" id="UP000265768"/>
    </source>
</evidence>
<dbReference type="AlphaFoldDB" id="A0A3A4AH69"/>
<keyword evidence="1" id="KW-1133">Transmembrane helix</keyword>
<proteinExistence type="predicted"/>
<organism evidence="2 3">
    <name type="scientific">Bailinhaonella thermotolerans</name>
    <dbReference type="NCBI Taxonomy" id="1070861"/>
    <lineage>
        <taxon>Bacteria</taxon>
        <taxon>Bacillati</taxon>
        <taxon>Actinomycetota</taxon>
        <taxon>Actinomycetes</taxon>
        <taxon>Streptosporangiales</taxon>
        <taxon>Streptosporangiaceae</taxon>
        <taxon>Bailinhaonella</taxon>
    </lineage>
</organism>
<evidence type="ECO:0000256" key="1">
    <source>
        <dbReference type="SAM" id="Phobius"/>
    </source>
</evidence>
<dbReference type="RefSeq" id="WP_119929540.1">
    <property type="nucleotide sequence ID" value="NZ_QZEY01000013.1"/>
</dbReference>
<evidence type="ECO:0000313" key="2">
    <source>
        <dbReference type="EMBL" id="RJL25180.1"/>
    </source>
</evidence>
<protein>
    <submittedName>
        <fullName evidence="2">HXXEE domain-containing protein</fullName>
    </submittedName>
</protein>
<dbReference type="EMBL" id="QZEY01000013">
    <property type="protein sequence ID" value="RJL25180.1"/>
    <property type="molecule type" value="Genomic_DNA"/>
</dbReference>
<keyword evidence="1" id="KW-0812">Transmembrane</keyword>
<reference evidence="2 3" key="1">
    <citation type="submission" date="2018-09" db="EMBL/GenBank/DDBJ databases">
        <title>YIM 75507 draft genome.</title>
        <authorList>
            <person name="Tang S."/>
            <person name="Feng Y."/>
        </authorList>
    </citation>
    <scope>NUCLEOTIDE SEQUENCE [LARGE SCALE GENOMIC DNA]</scope>
    <source>
        <strain evidence="2 3">YIM 75507</strain>
    </source>
</reference>
<dbReference type="Proteomes" id="UP000265768">
    <property type="component" value="Unassembled WGS sequence"/>
</dbReference>
<comment type="caution">
    <text evidence="2">The sequence shown here is derived from an EMBL/GenBank/DDBJ whole genome shotgun (WGS) entry which is preliminary data.</text>
</comment>
<dbReference type="InterPro" id="IPR025671">
    <property type="entry name" value="HXXEE"/>
</dbReference>
<gene>
    <name evidence="2" type="ORF">D5H75_28025</name>
</gene>
<keyword evidence="3" id="KW-1185">Reference proteome</keyword>
<dbReference type="Pfam" id="PF13787">
    <property type="entry name" value="HXXEE"/>
    <property type="match status" value="1"/>
</dbReference>
<keyword evidence="1" id="KW-0472">Membrane</keyword>